<evidence type="ECO:0000256" key="2">
    <source>
        <dbReference type="ARBA" id="ARBA00023015"/>
    </source>
</evidence>
<dbReference type="InterPro" id="IPR001766">
    <property type="entry name" value="Fork_head_dom"/>
</dbReference>
<evidence type="ECO:0000256" key="6">
    <source>
        <dbReference type="PROSITE-ProRule" id="PRU00089"/>
    </source>
</evidence>
<name>A0A6A4V1G0_AMPAM</name>
<keyword evidence="10" id="KW-1185">Reference proteome</keyword>
<dbReference type="AlphaFoldDB" id="A0A6A4V1G0"/>
<evidence type="ECO:0000256" key="1">
    <source>
        <dbReference type="ARBA" id="ARBA00004123"/>
    </source>
</evidence>
<comment type="caution">
    <text evidence="9">The sequence shown here is derived from an EMBL/GenBank/DDBJ whole genome shotgun (WGS) entry which is preliminary data.</text>
</comment>
<evidence type="ECO:0000256" key="5">
    <source>
        <dbReference type="ARBA" id="ARBA00023242"/>
    </source>
</evidence>
<dbReference type="SUPFAM" id="SSF46785">
    <property type="entry name" value="Winged helix' DNA-binding domain"/>
    <property type="match status" value="1"/>
</dbReference>
<keyword evidence="4" id="KW-0804">Transcription</keyword>
<comment type="subcellular location">
    <subcellularLocation>
        <location evidence="1 6">Nucleus</location>
    </subcellularLocation>
</comment>
<dbReference type="InterPro" id="IPR047119">
    <property type="entry name" value="FOXN2/3-like"/>
</dbReference>
<protein>
    <submittedName>
        <fullName evidence="9">Forkhead box protein N3</fullName>
    </submittedName>
</protein>
<feature type="region of interest" description="Disordered" evidence="7">
    <location>
        <begin position="366"/>
        <end position="467"/>
    </location>
</feature>
<evidence type="ECO:0000313" key="10">
    <source>
        <dbReference type="Proteomes" id="UP000440578"/>
    </source>
</evidence>
<evidence type="ECO:0000259" key="8">
    <source>
        <dbReference type="PROSITE" id="PS50039"/>
    </source>
</evidence>
<dbReference type="Proteomes" id="UP000440578">
    <property type="component" value="Unassembled WGS sequence"/>
</dbReference>
<proteinExistence type="predicted"/>
<dbReference type="PRINTS" id="PR00053">
    <property type="entry name" value="FORKHEAD"/>
</dbReference>
<dbReference type="GO" id="GO:0005634">
    <property type="term" value="C:nucleus"/>
    <property type="evidence" value="ECO:0007669"/>
    <property type="project" value="UniProtKB-SubCell"/>
</dbReference>
<dbReference type="InterPro" id="IPR030456">
    <property type="entry name" value="TF_fork_head_CS_2"/>
</dbReference>
<dbReference type="Gene3D" id="1.10.10.10">
    <property type="entry name" value="Winged helix-like DNA-binding domain superfamily/Winged helix DNA-binding domain"/>
    <property type="match status" value="1"/>
</dbReference>
<accession>A0A6A4V1G0</accession>
<reference evidence="9 10" key="1">
    <citation type="submission" date="2019-07" db="EMBL/GenBank/DDBJ databases">
        <title>Draft genome assembly of a fouling barnacle, Amphibalanus amphitrite (Darwin, 1854): The first reference genome for Thecostraca.</title>
        <authorList>
            <person name="Kim W."/>
        </authorList>
    </citation>
    <scope>NUCLEOTIDE SEQUENCE [LARGE SCALE GENOMIC DNA]</scope>
    <source>
        <strain evidence="9">SNU_AA5</strain>
        <tissue evidence="9">Soma without cirri and trophi</tissue>
    </source>
</reference>
<evidence type="ECO:0000256" key="4">
    <source>
        <dbReference type="ARBA" id="ARBA00023163"/>
    </source>
</evidence>
<sequence>MAAGDLQMAGAPDAERDSPPPTKAGATFGFTPAQQMMFQSSNMNGQRVVMVTPEVARSLGLVSGAGTGSGGDGSDKEAAAAIKIEEESGDVSVSVMETEDDDGMIDPDQFLEVELASGKAEAVVDEDLTSLSWLHSKNLLKASDVKFRQRSSVSSESAAAEGRLGPMSAAPLLVEEGVAEHSEESPTSDYLEDVPDTPAGRGRAARTAAVATVGRNGDLPRPPQILGTFNFGKTKRHPPHLPYDPKVHVHFKPPFSFSCLIFMSIEDSPQKAMPVKEIYNWIQEYFPFYQTAPIGWKNSVRHNLSLNKCFRKIEKSPGPGKGSLWTVDPLYRPHLIQALKRSPCVQETPSAFGSRASVYRPWTAAATALSGPPQPLLESPRRGPARRPPPPPSPAPVETPGPGGDPRSTESLEAAAVAAVPVQHPPPPATPAQRGTPRRRGRGVGRPPGSKNRPKSDDGGPNPDLFPLLSRRLLSMKVVKRPRDSAGHDYGPVLVSPAHRLASGEPAAVAIAKRQLVVIRRSPEEEHTYAARQAPAASQHSELLLSDDEAFSDDSDLSAHDVSARTPVTVTSAAVGGPSPEDAGVRFVREGANLLLNLAGVPVSSAASPAMMALPMMSRV</sequence>
<evidence type="ECO:0000256" key="3">
    <source>
        <dbReference type="ARBA" id="ARBA00023125"/>
    </source>
</evidence>
<keyword evidence="3 6" id="KW-0238">DNA-binding</keyword>
<dbReference type="InterPro" id="IPR036388">
    <property type="entry name" value="WH-like_DNA-bd_sf"/>
</dbReference>
<organism evidence="9 10">
    <name type="scientific">Amphibalanus amphitrite</name>
    <name type="common">Striped barnacle</name>
    <name type="synonym">Balanus amphitrite</name>
    <dbReference type="NCBI Taxonomy" id="1232801"/>
    <lineage>
        <taxon>Eukaryota</taxon>
        <taxon>Metazoa</taxon>
        <taxon>Ecdysozoa</taxon>
        <taxon>Arthropoda</taxon>
        <taxon>Crustacea</taxon>
        <taxon>Multicrustacea</taxon>
        <taxon>Cirripedia</taxon>
        <taxon>Thoracica</taxon>
        <taxon>Thoracicalcarea</taxon>
        <taxon>Balanomorpha</taxon>
        <taxon>Balanoidea</taxon>
        <taxon>Balanidae</taxon>
        <taxon>Amphibalaninae</taxon>
        <taxon>Amphibalanus</taxon>
    </lineage>
</organism>
<feature type="region of interest" description="Disordered" evidence="7">
    <location>
        <begin position="1"/>
        <end position="27"/>
    </location>
</feature>
<feature type="compositionally biased region" description="Pro residues" evidence="7">
    <location>
        <begin position="386"/>
        <end position="399"/>
    </location>
</feature>
<dbReference type="PANTHER" id="PTHR13962">
    <property type="entry name" value="FORKHEAD BOX PROTEIN N3-LIKE PROTEIN-RELATED"/>
    <property type="match status" value="1"/>
</dbReference>
<dbReference type="PANTHER" id="PTHR13962:SF22">
    <property type="entry name" value="FORKHEAD BOX PROTEIN N3-LIKE PROTEIN"/>
    <property type="match status" value="1"/>
</dbReference>
<dbReference type="Pfam" id="PF00250">
    <property type="entry name" value="Forkhead"/>
    <property type="match status" value="1"/>
</dbReference>
<dbReference type="GO" id="GO:0000987">
    <property type="term" value="F:cis-regulatory region sequence-specific DNA binding"/>
    <property type="evidence" value="ECO:0007669"/>
    <property type="project" value="TreeGrafter"/>
</dbReference>
<feature type="domain" description="Fork-head" evidence="8">
    <location>
        <begin position="252"/>
        <end position="329"/>
    </location>
</feature>
<dbReference type="PROSITE" id="PS00658">
    <property type="entry name" value="FORK_HEAD_2"/>
    <property type="match status" value="1"/>
</dbReference>
<dbReference type="GO" id="GO:0003700">
    <property type="term" value="F:DNA-binding transcription factor activity"/>
    <property type="evidence" value="ECO:0007669"/>
    <property type="project" value="InterPro"/>
</dbReference>
<keyword evidence="5 6" id="KW-0539">Nucleus</keyword>
<evidence type="ECO:0000313" key="9">
    <source>
        <dbReference type="EMBL" id="KAF0287733.1"/>
    </source>
</evidence>
<dbReference type="PROSITE" id="PS50039">
    <property type="entry name" value="FORK_HEAD_3"/>
    <property type="match status" value="1"/>
</dbReference>
<feature type="region of interest" description="Disordered" evidence="7">
    <location>
        <begin position="181"/>
        <end position="201"/>
    </location>
</feature>
<dbReference type="InterPro" id="IPR036390">
    <property type="entry name" value="WH_DNA-bd_sf"/>
</dbReference>
<gene>
    <name evidence="9" type="primary">foxn3</name>
    <name evidence="9" type="ORF">FJT64_013852</name>
</gene>
<feature type="DNA-binding region" description="Fork-head" evidence="6">
    <location>
        <begin position="252"/>
        <end position="329"/>
    </location>
</feature>
<evidence type="ECO:0000256" key="7">
    <source>
        <dbReference type="SAM" id="MobiDB-lite"/>
    </source>
</evidence>
<dbReference type="SMART" id="SM00339">
    <property type="entry name" value="FH"/>
    <property type="match status" value="1"/>
</dbReference>
<dbReference type="OrthoDB" id="6355246at2759"/>
<dbReference type="EMBL" id="VIIS01002170">
    <property type="protein sequence ID" value="KAF0287733.1"/>
    <property type="molecule type" value="Genomic_DNA"/>
</dbReference>
<keyword evidence="2" id="KW-0805">Transcription regulation</keyword>